<name>A0AAC8YL15_AMIAI</name>
<organism evidence="1 3">
    <name type="scientific">Aminobacter aminovorans</name>
    <name type="common">Chelatobacter heintzii</name>
    <dbReference type="NCBI Taxonomy" id="83263"/>
    <lineage>
        <taxon>Bacteria</taxon>
        <taxon>Pseudomonadati</taxon>
        <taxon>Pseudomonadota</taxon>
        <taxon>Alphaproteobacteria</taxon>
        <taxon>Hyphomicrobiales</taxon>
        <taxon>Phyllobacteriaceae</taxon>
        <taxon>Aminobacter</taxon>
    </lineage>
</organism>
<reference evidence="2 4" key="2">
    <citation type="submission" date="2020-08" db="EMBL/GenBank/DDBJ databases">
        <title>Genomic Encyclopedia of Type Strains, Phase IV (KMG-IV): sequencing the most valuable type-strain genomes for metagenomic binning, comparative biology and taxonomic classification.</title>
        <authorList>
            <person name="Goeker M."/>
        </authorList>
    </citation>
    <scope>NUCLEOTIDE SEQUENCE [LARGE SCALE GENOMIC DNA]</scope>
    <source>
        <strain evidence="2 4">DSM 10368</strain>
    </source>
</reference>
<evidence type="ECO:0000313" key="4">
    <source>
        <dbReference type="Proteomes" id="UP000577697"/>
    </source>
</evidence>
<dbReference type="EMBL" id="CP015005">
    <property type="protein sequence ID" value="AMS40317.1"/>
    <property type="molecule type" value="Genomic_DNA"/>
</dbReference>
<sequence>MRFPSTVLDAVDEYRRNKQSDASRQEAIRELLHDHLVHAGYLPAE</sequence>
<proteinExistence type="predicted"/>
<gene>
    <name evidence="1" type="ORF">AA2016_1383</name>
    <name evidence="2" type="ORF">FHS67_004490</name>
</gene>
<evidence type="ECO:0000313" key="3">
    <source>
        <dbReference type="Proteomes" id="UP000075755"/>
    </source>
</evidence>
<dbReference type="AlphaFoldDB" id="A0AAC8YL15"/>
<evidence type="ECO:0000313" key="1">
    <source>
        <dbReference type="EMBL" id="AMS40317.1"/>
    </source>
</evidence>
<dbReference type="Proteomes" id="UP000577697">
    <property type="component" value="Unassembled WGS sequence"/>
</dbReference>
<keyword evidence="4" id="KW-1185">Reference proteome</keyword>
<dbReference type="KEGG" id="aak:AA2016_1383"/>
<protein>
    <submittedName>
        <fullName evidence="1">Uncharacterized protein</fullName>
    </submittedName>
</protein>
<reference evidence="1 3" key="1">
    <citation type="submission" date="2016-03" db="EMBL/GenBank/DDBJ databases">
        <title>Complete genome of Aminobacter aminovorans KCTC 2477.</title>
        <authorList>
            <person name="Kim K.M."/>
        </authorList>
    </citation>
    <scope>NUCLEOTIDE SEQUENCE [LARGE SCALE GENOMIC DNA]</scope>
    <source>
        <strain evidence="1 3">KCTC 2477</strain>
    </source>
</reference>
<accession>A0AAC8YL15</accession>
<evidence type="ECO:0000313" key="2">
    <source>
        <dbReference type="EMBL" id="MBB3708154.1"/>
    </source>
</evidence>
<dbReference type="RefSeq" id="WP_169808307.1">
    <property type="nucleotide sequence ID" value="NZ_CP015005.1"/>
</dbReference>
<dbReference type="Proteomes" id="UP000075755">
    <property type="component" value="Chromosome"/>
</dbReference>
<dbReference type="EMBL" id="JACICB010000017">
    <property type="protein sequence ID" value="MBB3708154.1"/>
    <property type="molecule type" value="Genomic_DNA"/>
</dbReference>